<proteinExistence type="inferred from homology"/>
<dbReference type="EMBL" id="CP158297">
    <property type="protein sequence ID" value="XBV83603.1"/>
    <property type="molecule type" value="Genomic_DNA"/>
</dbReference>
<dbReference type="KEGG" id="dsc:ABOD76_02650"/>
<evidence type="ECO:0000259" key="7">
    <source>
        <dbReference type="Pfam" id="PF09335"/>
    </source>
</evidence>
<keyword evidence="5 6" id="KW-0472">Membrane</keyword>
<keyword evidence="4 6" id="KW-1133">Transmembrane helix</keyword>
<organism evidence="8">
    <name type="scientific">Deinococcus sonorensis KR-87</name>
    <dbReference type="NCBI Taxonomy" id="694439"/>
    <lineage>
        <taxon>Bacteria</taxon>
        <taxon>Thermotogati</taxon>
        <taxon>Deinococcota</taxon>
        <taxon>Deinococci</taxon>
        <taxon>Deinococcales</taxon>
        <taxon>Deinococcaceae</taxon>
        <taxon>Deinococcus</taxon>
    </lineage>
</organism>
<dbReference type="GO" id="GO:0005886">
    <property type="term" value="C:plasma membrane"/>
    <property type="evidence" value="ECO:0007669"/>
    <property type="project" value="UniProtKB-SubCell"/>
</dbReference>
<dbReference type="RefSeq" id="WP_350241195.1">
    <property type="nucleotide sequence ID" value="NZ_CP158297.1"/>
</dbReference>
<keyword evidence="2 6" id="KW-1003">Cell membrane</keyword>
<evidence type="ECO:0000256" key="6">
    <source>
        <dbReference type="RuleBase" id="RU366058"/>
    </source>
</evidence>
<comment type="caution">
    <text evidence="6">Lacks conserved residue(s) required for the propagation of feature annotation.</text>
</comment>
<evidence type="ECO:0000256" key="3">
    <source>
        <dbReference type="ARBA" id="ARBA00022692"/>
    </source>
</evidence>
<evidence type="ECO:0000256" key="1">
    <source>
        <dbReference type="ARBA" id="ARBA00004651"/>
    </source>
</evidence>
<reference evidence="8" key="1">
    <citation type="submission" date="2024-06" db="EMBL/GenBank/DDBJ databases">
        <title>Draft Genome Sequence of Deinococcus sonorensis Type Strain KR-87, a Biofilm Producing Representative of the Genus Deinococcus.</title>
        <authorList>
            <person name="Boren L.S."/>
            <person name="Grosso R.A."/>
            <person name="Hugenberg-Cox A.N."/>
            <person name="Hill J.T.E."/>
            <person name="Albert C.M."/>
            <person name="Tuohy J.M."/>
        </authorList>
    </citation>
    <scope>NUCLEOTIDE SEQUENCE</scope>
    <source>
        <strain evidence="8">KR-87</strain>
        <plasmid evidence="8">pDson01</plasmid>
    </source>
</reference>
<dbReference type="InterPro" id="IPR015414">
    <property type="entry name" value="TMEM64"/>
</dbReference>
<sequence>MKLYLFLAFGLLLLLGAVFVVVEALGVPLLTDPTPWLRMGGVTGALVGTALLVADVLLPVPSSVVMVGYGSLYGVLIGTLLSLLGSVGAAMFGFLLGRRGGVWLTRFFPGDARQQAERVLGRYGLLAITVTRPVPLLAETLVVLAGTARLPAWQVALASALGSLPAALLYAVAGATAARTSWLWMIVVLIVSTALMWLVGRLLERRLVRTG</sequence>
<gene>
    <name evidence="8" type="ORF">ABOD76_02650</name>
</gene>
<feature type="transmembrane region" description="Helical" evidence="6">
    <location>
        <begin position="72"/>
        <end position="96"/>
    </location>
</feature>
<feature type="transmembrane region" description="Helical" evidence="6">
    <location>
        <begin position="40"/>
        <end position="60"/>
    </location>
</feature>
<dbReference type="AlphaFoldDB" id="A0AAU7U536"/>
<dbReference type="PANTHER" id="PTHR12677">
    <property type="entry name" value="GOLGI APPARATUS MEMBRANE PROTEIN TVP38-RELATED"/>
    <property type="match status" value="1"/>
</dbReference>
<protein>
    <recommendedName>
        <fullName evidence="6">TVP38/TMEM64 family membrane protein</fullName>
    </recommendedName>
</protein>
<evidence type="ECO:0000256" key="4">
    <source>
        <dbReference type="ARBA" id="ARBA00022989"/>
    </source>
</evidence>
<dbReference type="InterPro" id="IPR032816">
    <property type="entry name" value="VTT_dom"/>
</dbReference>
<geneLocation type="plasmid" evidence="8">
    <name>pDson01</name>
</geneLocation>
<evidence type="ECO:0000256" key="2">
    <source>
        <dbReference type="ARBA" id="ARBA00022475"/>
    </source>
</evidence>
<feature type="transmembrane region" description="Helical" evidence="6">
    <location>
        <begin position="182"/>
        <end position="203"/>
    </location>
</feature>
<name>A0AAU7U536_9DEIO</name>
<keyword evidence="8" id="KW-0614">Plasmid</keyword>
<evidence type="ECO:0000256" key="5">
    <source>
        <dbReference type="ARBA" id="ARBA00023136"/>
    </source>
</evidence>
<evidence type="ECO:0000313" key="8">
    <source>
        <dbReference type="EMBL" id="XBV83603.1"/>
    </source>
</evidence>
<keyword evidence="3 6" id="KW-0812">Transmembrane</keyword>
<dbReference type="PANTHER" id="PTHR12677:SF59">
    <property type="entry name" value="GOLGI APPARATUS MEMBRANE PROTEIN TVP38-RELATED"/>
    <property type="match status" value="1"/>
</dbReference>
<dbReference type="Pfam" id="PF09335">
    <property type="entry name" value="VTT_dom"/>
    <property type="match status" value="1"/>
</dbReference>
<feature type="transmembrane region" description="Helical" evidence="6">
    <location>
        <begin position="156"/>
        <end position="176"/>
    </location>
</feature>
<comment type="subcellular location">
    <subcellularLocation>
        <location evidence="1 6">Cell membrane</location>
        <topology evidence="1 6">Multi-pass membrane protein</topology>
    </subcellularLocation>
</comment>
<accession>A0AAU7U536</accession>
<comment type="similarity">
    <text evidence="6">Belongs to the TVP38/TMEM64 family.</text>
</comment>
<feature type="domain" description="VTT" evidence="7">
    <location>
        <begin position="60"/>
        <end position="175"/>
    </location>
</feature>